<reference evidence="2" key="2">
    <citation type="submission" date="2022-01" db="EMBL/GenBank/DDBJ databases">
        <authorList>
            <person name="Yamashiro T."/>
            <person name="Shiraishi A."/>
            <person name="Satake H."/>
            <person name="Nakayama K."/>
        </authorList>
    </citation>
    <scope>NUCLEOTIDE SEQUENCE</scope>
</reference>
<comment type="caution">
    <text evidence="2">The sequence shown here is derived from an EMBL/GenBank/DDBJ whole genome shotgun (WGS) entry which is preliminary data.</text>
</comment>
<sequence length="325" mass="36553">MAEKLGLGYGFTKKACFVCGSFSHLIRDCDFHEKRMAKQAELNNRMSKGSGQREIRPVWNNVQRVNHQNQFVPKAVLTRTGKIQVNTTRTSGTNTVNTARTSSTNTVNTARHNFNRQAVPTNAARKVNPDKPIVNNARPKAGFHKTLSPFIKPFNRTTALRTNFSYQKVNTAEVNAVSAVGGKRETAVKPSAGCNWRHKIHYWNKVSKYNGGSSSRNYYPQRALQNKGIVDSGCFRHMTRNKAYLAEYQDFNGGPVAFGGSKGYITGKGKIKTGKLDFEDVYFVKELHHFNLFSVSQMCDKKNKVLFTDTECLVLSPKFKLPDKN</sequence>
<protein>
    <recommendedName>
        <fullName evidence="1">Retrovirus-related Pol polyprotein from transposon TNT 1-94-like beta-barrel domain-containing protein</fullName>
    </recommendedName>
</protein>
<evidence type="ECO:0000259" key="1">
    <source>
        <dbReference type="Pfam" id="PF22936"/>
    </source>
</evidence>
<evidence type="ECO:0000313" key="2">
    <source>
        <dbReference type="EMBL" id="GJT71738.1"/>
    </source>
</evidence>
<dbReference type="InterPro" id="IPR054722">
    <property type="entry name" value="PolX-like_BBD"/>
</dbReference>
<organism evidence="2 3">
    <name type="scientific">Tanacetum coccineum</name>
    <dbReference type="NCBI Taxonomy" id="301880"/>
    <lineage>
        <taxon>Eukaryota</taxon>
        <taxon>Viridiplantae</taxon>
        <taxon>Streptophyta</taxon>
        <taxon>Embryophyta</taxon>
        <taxon>Tracheophyta</taxon>
        <taxon>Spermatophyta</taxon>
        <taxon>Magnoliopsida</taxon>
        <taxon>eudicotyledons</taxon>
        <taxon>Gunneridae</taxon>
        <taxon>Pentapetalae</taxon>
        <taxon>asterids</taxon>
        <taxon>campanulids</taxon>
        <taxon>Asterales</taxon>
        <taxon>Asteraceae</taxon>
        <taxon>Asteroideae</taxon>
        <taxon>Anthemideae</taxon>
        <taxon>Anthemidinae</taxon>
        <taxon>Tanacetum</taxon>
    </lineage>
</organism>
<proteinExistence type="predicted"/>
<reference evidence="2" key="1">
    <citation type="journal article" date="2022" name="Int. J. Mol. Sci.">
        <title>Draft Genome of Tanacetum Coccineum: Genomic Comparison of Closely Related Tanacetum-Family Plants.</title>
        <authorList>
            <person name="Yamashiro T."/>
            <person name="Shiraishi A."/>
            <person name="Nakayama K."/>
            <person name="Satake H."/>
        </authorList>
    </citation>
    <scope>NUCLEOTIDE SEQUENCE</scope>
</reference>
<accession>A0ABQ5G9I8</accession>
<gene>
    <name evidence="2" type="ORF">Tco_1031024</name>
</gene>
<keyword evidence="3" id="KW-1185">Reference proteome</keyword>
<feature type="domain" description="Retrovirus-related Pol polyprotein from transposon TNT 1-94-like beta-barrel" evidence="1">
    <location>
        <begin position="229"/>
        <end position="301"/>
    </location>
</feature>
<name>A0ABQ5G9I8_9ASTR</name>
<dbReference type="EMBL" id="BQNB010018192">
    <property type="protein sequence ID" value="GJT71738.1"/>
    <property type="molecule type" value="Genomic_DNA"/>
</dbReference>
<dbReference type="Proteomes" id="UP001151760">
    <property type="component" value="Unassembled WGS sequence"/>
</dbReference>
<evidence type="ECO:0000313" key="3">
    <source>
        <dbReference type="Proteomes" id="UP001151760"/>
    </source>
</evidence>
<dbReference type="Pfam" id="PF22936">
    <property type="entry name" value="Pol_BBD"/>
    <property type="match status" value="1"/>
</dbReference>